<dbReference type="KEGG" id="kaf:KAFR_0I02430"/>
<feature type="compositionally biased region" description="Polar residues" evidence="2">
    <location>
        <begin position="885"/>
        <end position="894"/>
    </location>
</feature>
<dbReference type="RefSeq" id="XP_003959157.1">
    <property type="nucleotide sequence ID" value="XM_003959108.1"/>
</dbReference>
<feature type="region of interest" description="Disordered" evidence="2">
    <location>
        <begin position="47"/>
        <end position="86"/>
    </location>
</feature>
<dbReference type="eggNOG" id="ENOG502QSM8">
    <property type="taxonomic scope" value="Eukaryota"/>
</dbReference>
<dbReference type="HOGENOM" id="CLU_301677_0_0_1"/>
<feature type="coiled-coil region" evidence="1">
    <location>
        <begin position="534"/>
        <end position="564"/>
    </location>
</feature>
<evidence type="ECO:0000256" key="1">
    <source>
        <dbReference type="SAM" id="Coils"/>
    </source>
</evidence>
<dbReference type="AlphaFoldDB" id="H2B072"/>
<feature type="compositionally biased region" description="Polar residues" evidence="2">
    <location>
        <begin position="862"/>
        <end position="878"/>
    </location>
</feature>
<feature type="compositionally biased region" description="Low complexity" evidence="2">
    <location>
        <begin position="605"/>
        <end position="618"/>
    </location>
</feature>
<reference evidence="3 4" key="1">
    <citation type="journal article" date="2011" name="Proc. Natl. Acad. Sci. U.S.A.">
        <title>Evolutionary erosion of yeast sex chromosomes by mating-type switching accidents.</title>
        <authorList>
            <person name="Gordon J.L."/>
            <person name="Armisen D."/>
            <person name="Proux-Wera E."/>
            <person name="Oheigeartaigh S.S."/>
            <person name="Byrne K.P."/>
            <person name="Wolfe K.H."/>
        </authorList>
    </citation>
    <scope>NUCLEOTIDE SEQUENCE [LARGE SCALE GENOMIC DNA]</scope>
    <source>
        <strain evidence="4">ATCC 22294 / BCRC 22015 / CBS 2517 / CECT 1963 / NBRC 1671 / NRRL Y-8276</strain>
    </source>
</reference>
<evidence type="ECO:0000313" key="3">
    <source>
        <dbReference type="EMBL" id="CCF60022.1"/>
    </source>
</evidence>
<name>H2B072_KAZAF</name>
<evidence type="ECO:0000313" key="4">
    <source>
        <dbReference type="Proteomes" id="UP000005220"/>
    </source>
</evidence>
<proteinExistence type="predicted"/>
<organism evidence="3 4">
    <name type="scientific">Kazachstania africana (strain ATCC 22294 / BCRC 22015 / CBS 2517 / CECT 1963 / NBRC 1671 / NRRL Y-8276)</name>
    <name type="common">Yeast</name>
    <name type="synonym">Kluyveromyces africanus</name>
    <dbReference type="NCBI Taxonomy" id="1071382"/>
    <lineage>
        <taxon>Eukaryota</taxon>
        <taxon>Fungi</taxon>
        <taxon>Dikarya</taxon>
        <taxon>Ascomycota</taxon>
        <taxon>Saccharomycotina</taxon>
        <taxon>Saccharomycetes</taxon>
        <taxon>Saccharomycetales</taxon>
        <taxon>Saccharomycetaceae</taxon>
        <taxon>Kazachstania</taxon>
    </lineage>
</organism>
<dbReference type="OrthoDB" id="3973129at2759"/>
<dbReference type="Proteomes" id="UP000005220">
    <property type="component" value="Chromosome 9"/>
</dbReference>
<sequence length="894" mass="100804">MRSFIKSHRKADFQDAANNHFENANVKLNKSISSSADSLLNTSWFESPHSQRRNSENSISFNQPTTPPRLTNSSSTKSSPIHESPLHRLANKANFASKLFKKTSNSNLNSVFAADNILMNSRVVYEPDISPIKKKASKNLLNDEKFLPIKGTITHSWGTTPSSTLGPQLIKLNASNYERVSSSELDPIAKTAVVETNSNVSTDDSEIMKKMKNRNFRIHSQDDIVSLSQNHLSLESLPEITILEASPQKSEVASFSKGEAENFLSSILDVRSHKDSGSDSDSDTSRFSFEYTGLNGRTSSVKYYSKPDELQVEKNEKVYIDDLYEDENFDEDMNFYQDHSFEEEYSTHPITQTKALSNEKVEKYNDIFSISDDEDDREMFYGAPEKEIGHPNYKVHTDFKQSETEDSKSSQLSDKIHDKGSPNDTSANMPREIQPVSSRNGAVSNVTDHQLAINGDKQNGIVKQEQDKLSNSVQKKYNAFPYEHTMSYSSNESDLRSKHFPVLPSLSTSKKFTQQEALHGGQIRLREDSQKSYLTKKERNIKSYKDLLDLSDEEEEEKEEEEIVFSNLEHFTDDAENYGLLYQSNVTNPLIESLYGHSPLISNLKPTTPTESKPSTGTLESPFNPTSARSCELSESTFKRTNNAGTSVSSMYLFGQNSLCHSYISHLPPPAKSQTLKYHDLNSSLDAEVPDLMSNLYFIDEAEEDEYYNSRNIPNGKTMEQHDKNASSKVMVDKDDDYYLDEINTIPEDYDYDSESYRNDSQIKRGRLKLNFRAAKSASSDERFPSSSLAAFKETHSFNSKPNGASKGDTSLKNKLKINNRTVTFFNHAPGQPKLFSDKHNLSDQSRPSHPAFDTELEPSLNFFTTSPGYTQESSYSLSPILETVGSTTSSPKR</sequence>
<evidence type="ECO:0000256" key="2">
    <source>
        <dbReference type="SAM" id="MobiDB-lite"/>
    </source>
</evidence>
<dbReference type="GeneID" id="13883658"/>
<protein>
    <recommendedName>
        <fullName evidence="5">Zinc-regulated protein 8</fullName>
    </recommendedName>
</protein>
<dbReference type="InParanoid" id="H2B072"/>
<gene>
    <name evidence="3" type="primary">KAFR0I02430</name>
    <name evidence="3" type="ORF">KAFR_0I02430</name>
</gene>
<feature type="region of interest" description="Disordered" evidence="2">
    <location>
        <begin position="837"/>
        <end position="894"/>
    </location>
</feature>
<dbReference type="EMBL" id="HE650829">
    <property type="protein sequence ID" value="CCF60022.1"/>
    <property type="molecule type" value="Genomic_DNA"/>
</dbReference>
<keyword evidence="1" id="KW-0175">Coiled coil</keyword>
<accession>H2B072</accession>
<feature type="region of interest" description="Disordered" evidence="2">
    <location>
        <begin position="399"/>
        <end position="442"/>
    </location>
</feature>
<evidence type="ECO:0008006" key="5">
    <source>
        <dbReference type="Google" id="ProtNLM"/>
    </source>
</evidence>
<feature type="compositionally biased region" description="Basic and acidic residues" evidence="2">
    <location>
        <begin position="399"/>
        <end position="421"/>
    </location>
</feature>
<feature type="region of interest" description="Disordered" evidence="2">
    <location>
        <begin position="605"/>
        <end position="628"/>
    </location>
</feature>
<dbReference type="FunCoup" id="H2B072">
    <property type="interactions" value="73"/>
</dbReference>
<feature type="compositionally biased region" description="Polar residues" evidence="2">
    <location>
        <begin position="619"/>
        <end position="628"/>
    </location>
</feature>
<feature type="compositionally biased region" description="Polar residues" evidence="2">
    <location>
        <begin position="56"/>
        <end position="81"/>
    </location>
</feature>
<keyword evidence="4" id="KW-1185">Reference proteome</keyword>